<dbReference type="AlphaFoldDB" id="A0AAN9EIR1"/>
<dbReference type="EMBL" id="JAYWIO010000006">
    <property type="protein sequence ID" value="KAK7257884.1"/>
    <property type="molecule type" value="Genomic_DNA"/>
</dbReference>
<sequence length="79" mass="8395">MVMVMGHSLSDEIEEGLPSAYLDVDKSNSSTATLAFQISKPSLAASASVQTLVLASALVGSTTMKPENEMLDSGWHPRR</sequence>
<keyword evidence="2" id="KW-1185">Reference proteome</keyword>
<evidence type="ECO:0000313" key="2">
    <source>
        <dbReference type="Proteomes" id="UP001372338"/>
    </source>
</evidence>
<organism evidence="1 2">
    <name type="scientific">Crotalaria pallida</name>
    <name type="common">Smooth rattlebox</name>
    <name type="synonym">Crotalaria striata</name>
    <dbReference type="NCBI Taxonomy" id="3830"/>
    <lineage>
        <taxon>Eukaryota</taxon>
        <taxon>Viridiplantae</taxon>
        <taxon>Streptophyta</taxon>
        <taxon>Embryophyta</taxon>
        <taxon>Tracheophyta</taxon>
        <taxon>Spermatophyta</taxon>
        <taxon>Magnoliopsida</taxon>
        <taxon>eudicotyledons</taxon>
        <taxon>Gunneridae</taxon>
        <taxon>Pentapetalae</taxon>
        <taxon>rosids</taxon>
        <taxon>fabids</taxon>
        <taxon>Fabales</taxon>
        <taxon>Fabaceae</taxon>
        <taxon>Papilionoideae</taxon>
        <taxon>50 kb inversion clade</taxon>
        <taxon>genistoids sensu lato</taxon>
        <taxon>core genistoids</taxon>
        <taxon>Crotalarieae</taxon>
        <taxon>Crotalaria</taxon>
    </lineage>
</organism>
<proteinExistence type="predicted"/>
<dbReference type="Proteomes" id="UP001372338">
    <property type="component" value="Unassembled WGS sequence"/>
</dbReference>
<reference evidence="1 2" key="1">
    <citation type="submission" date="2024-01" db="EMBL/GenBank/DDBJ databases">
        <title>The genomes of 5 underutilized Papilionoideae crops provide insights into root nodulation and disease resistanc.</title>
        <authorList>
            <person name="Yuan L."/>
        </authorList>
    </citation>
    <scope>NUCLEOTIDE SEQUENCE [LARGE SCALE GENOMIC DNA]</scope>
    <source>
        <strain evidence="1">ZHUSHIDOU_FW_LH</strain>
        <tissue evidence="1">Leaf</tissue>
    </source>
</reference>
<protein>
    <submittedName>
        <fullName evidence="1">Uncharacterized protein</fullName>
    </submittedName>
</protein>
<accession>A0AAN9EIR1</accession>
<evidence type="ECO:0000313" key="1">
    <source>
        <dbReference type="EMBL" id="KAK7257884.1"/>
    </source>
</evidence>
<gene>
    <name evidence="1" type="ORF">RIF29_32183</name>
</gene>
<comment type="caution">
    <text evidence="1">The sequence shown here is derived from an EMBL/GenBank/DDBJ whole genome shotgun (WGS) entry which is preliminary data.</text>
</comment>
<name>A0AAN9EIR1_CROPI</name>